<dbReference type="RefSeq" id="WP_017262360.1">
    <property type="nucleotide sequence ID" value="NZ_AUAW01000013.1"/>
</dbReference>
<dbReference type="STRING" id="1114972.FD35_GL000698"/>
<accession>A0A0R1RJZ9</accession>
<dbReference type="PATRIC" id="fig|1114972.6.peg.698"/>
<dbReference type="EMBL" id="AZFF01000012">
    <property type="protein sequence ID" value="KRL53995.1"/>
    <property type="molecule type" value="Genomic_DNA"/>
</dbReference>
<organism evidence="1 2">
    <name type="scientific">Furfurilactobacillus rossiae DSM 15814</name>
    <dbReference type="NCBI Taxonomy" id="1114972"/>
    <lineage>
        <taxon>Bacteria</taxon>
        <taxon>Bacillati</taxon>
        <taxon>Bacillota</taxon>
        <taxon>Bacilli</taxon>
        <taxon>Lactobacillales</taxon>
        <taxon>Lactobacillaceae</taxon>
        <taxon>Furfurilactobacillus</taxon>
    </lineage>
</organism>
<gene>
    <name evidence="1" type="ORF">FD35_GL000698</name>
</gene>
<sequence length="82" mass="8878">MLADAIKERTIFIVSGDTSRSPHGAQLYLYLATYDYTIALAQKTSLEHQGILATVTAMELNELENHYLGGASPEPADPAAIK</sequence>
<comment type="caution">
    <text evidence="1">The sequence shown here is derived from an EMBL/GenBank/DDBJ whole genome shotgun (WGS) entry which is preliminary data.</text>
</comment>
<keyword evidence="2" id="KW-1185">Reference proteome</keyword>
<reference evidence="1 2" key="1">
    <citation type="journal article" date="2015" name="Genome Announc.">
        <title>Expanding the biotechnology potential of lactobacilli through comparative genomics of 213 strains and associated genera.</title>
        <authorList>
            <person name="Sun Z."/>
            <person name="Harris H.M."/>
            <person name="McCann A."/>
            <person name="Guo C."/>
            <person name="Argimon S."/>
            <person name="Zhang W."/>
            <person name="Yang X."/>
            <person name="Jeffery I.B."/>
            <person name="Cooney J.C."/>
            <person name="Kagawa T.F."/>
            <person name="Liu W."/>
            <person name="Song Y."/>
            <person name="Salvetti E."/>
            <person name="Wrobel A."/>
            <person name="Rasinkangas P."/>
            <person name="Parkhill J."/>
            <person name="Rea M.C."/>
            <person name="O'Sullivan O."/>
            <person name="Ritari J."/>
            <person name="Douillard F.P."/>
            <person name="Paul Ross R."/>
            <person name="Yang R."/>
            <person name="Briner A.E."/>
            <person name="Felis G.E."/>
            <person name="de Vos W.M."/>
            <person name="Barrangou R."/>
            <person name="Klaenhammer T.R."/>
            <person name="Caufield P.W."/>
            <person name="Cui Y."/>
            <person name="Zhang H."/>
            <person name="O'Toole P.W."/>
        </authorList>
    </citation>
    <scope>NUCLEOTIDE SEQUENCE [LARGE SCALE GENOMIC DNA]</scope>
    <source>
        <strain evidence="1 2">DSM 15814</strain>
    </source>
</reference>
<protein>
    <submittedName>
        <fullName evidence="1">Uncharacterized protein</fullName>
    </submittedName>
</protein>
<dbReference type="Proteomes" id="UP000051999">
    <property type="component" value="Unassembled WGS sequence"/>
</dbReference>
<evidence type="ECO:0000313" key="2">
    <source>
        <dbReference type="Proteomes" id="UP000051999"/>
    </source>
</evidence>
<proteinExistence type="predicted"/>
<evidence type="ECO:0000313" key="1">
    <source>
        <dbReference type="EMBL" id="KRL53995.1"/>
    </source>
</evidence>
<name>A0A0R1RJZ9_9LACO</name>
<dbReference type="AlphaFoldDB" id="A0A0R1RJZ9"/>